<name>A0A8S8ZIA2_SORMA</name>
<reference evidence="2 3" key="1">
    <citation type="submission" date="2017-07" db="EMBL/GenBank/DDBJ databases">
        <title>Genome sequence of the Sordaria macrospora wild type strain R19027.</title>
        <authorList>
            <person name="Nowrousian M."/>
            <person name="Teichert I."/>
            <person name="Kueck U."/>
        </authorList>
    </citation>
    <scope>NUCLEOTIDE SEQUENCE [LARGE SCALE GENOMIC DNA]</scope>
    <source>
        <strain evidence="2 3">R19027</strain>
        <tissue evidence="2">Mycelium</tissue>
    </source>
</reference>
<proteinExistence type="predicted"/>
<accession>A0A8S8ZIA2</accession>
<feature type="region of interest" description="Disordered" evidence="1">
    <location>
        <begin position="405"/>
        <end position="424"/>
    </location>
</feature>
<comment type="caution">
    <text evidence="2">The sequence shown here is derived from an EMBL/GenBank/DDBJ whole genome shotgun (WGS) entry which is preliminary data.</text>
</comment>
<evidence type="ECO:0000313" key="2">
    <source>
        <dbReference type="EMBL" id="KAA8628471.1"/>
    </source>
</evidence>
<evidence type="ECO:0000313" key="3">
    <source>
        <dbReference type="Proteomes" id="UP000433876"/>
    </source>
</evidence>
<organism evidence="2 3">
    <name type="scientific">Sordaria macrospora</name>
    <dbReference type="NCBI Taxonomy" id="5147"/>
    <lineage>
        <taxon>Eukaryota</taxon>
        <taxon>Fungi</taxon>
        <taxon>Dikarya</taxon>
        <taxon>Ascomycota</taxon>
        <taxon>Pezizomycotina</taxon>
        <taxon>Sordariomycetes</taxon>
        <taxon>Sordariomycetidae</taxon>
        <taxon>Sordariales</taxon>
        <taxon>Sordariaceae</taxon>
        <taxon>Sordaria</taxon>
    </lineage>
</organism>
<gene>
    <name evidence="2" type="ORF">SMACR_08118</name>
</gene>
<evidence type="ECO:0000256" key="1">
    <source>
        <dbReference type="SAM" id="MobiDB-lite"/>
    </source>
</evidence>
<dbReference type="EMBL" id="NMPR01000182">
    <property type="protein sequence ID" value="KAA8628471.1"/>
    <property type="molecule type" value="Genomic_DNA"/>
</dbReference>
<protein>
    <submittedName>
        <fullName evidence="2">Uncharacterized protein</fullName>
    </submittedName>
</protein>
<dbReference type="AlphaFoldDB" id="A0A8S8ZIA2"/>
<sequence length="424" mass="48054">MHCRIDKTNWTGVTVWEDADHHMEHTSDLRMDMLVDTSDQRALFVLQNFIYIKGSISSVPLYLFIYPEGIHSIEFDDCTRPPTLGMEDRSNNFIRLRFTLSQPPTLVFAKDRPLEPKNKSLGRLDVMKALAAVQVFDFYLDKFRLVPEMREQLALLPSIFSSTRARDRPKTDARRAGLQRLYAGAGGHILDIGIGLPAFNTSVSKAANSQPVQQTIEEEVVAPTYTKYGSLQSPAQVIITPSVRKRRRTSESLSPSTPDNKRIFTAFAQLAKSHAELQNRVVHLEKMLADSARCDHTPCRYDSEEAAHIIGHVNDKIDNDMLDVKIELEDQVLAETQQVMVEKTEEQQSQLWNDMREGLMDEMRQEIKEELMAELRQDLVAEVKMELFKDMAQAMMRAACDDDAKSAKVGTGLSQSTQSTDSTQ</sequence>
<dbReference type="VEuPathDB" id="FungiDB:SMAC_08118"/>
<dbReference type="Proteomes" id="UP000433876">
    <property type="component" value="Unassembled WGS sequence"/>
</dbReference>
<feature type="compositionally biased region" description="Low complexity" evidence="1">
    <location>
        <begin position="414"/>
        <end position="424"/>
    </location>
</feature>